<dbReference type="NCBIfam" id="TIGR01198">
    <property type="entry name" value="pgl"/>
    <property type="match status" value="1"/>
</dbReference>
<evidence type="ECO:0000313" key="9">
    <source>
        <dbReference type="EMBL" id="MBA8794263.1"/>
    </source>
</evidence>
<evidence type="ECO:0000313" key="10">
    <source>
        <dbReference type="Proteomes" id="UP000523079"/>
    </source>
</evidence>
<name>A0A7W3P5U0_9ACTN</name>
<evidence type="ECO:0000259" key="8">
    <source>
        <dbReference type="Pfam" id="PF01182"/>
    </source>
</evidence>
<dbReference type="AlphaFoldDB" id="A0A7W3P5U0"/>
<evidence type="ECO:0000256" key="6">
    <source>
        <dbReference type="ARBA" id="ARBA00020337"/>
    </source>
</evidence>
<dbReference type="PANTHER" id="PTHR11054:SF0">
    <property type="entry name" value="6-PHOSPHOGLUCONOLACTONASE"/>
    <property type="match status" value="1"/>
</dbReference>
<evidence type="ECO:0000256" key="1">
    <source>
        <dbReference type="ARBA" id="ARBA00000832"/>
    </source>
</evidence>
<dbReference type="RefSeq" id="WP_182559876.1">
    <property type="nucleotide sequence ID" value="NZ_JACGWT010000003.1"/>
</dbReference>
<organism evidence="9 10">
    <name type="scientific">Microlunatus kandeliicorticis</name>
    <dbReference type="NCBI Taxonomy" id="1759536"/>
    <lineage>
        <taxon>Bacteria</taxon>
        <taxon>Bacillati</taxon>
        <taxon>Actinomycetota</taxon>
        <taxon>Actinomycetes</taxon>
        <taxon>Propionibacteriales</taxon>
        <taxon>Propionibacteriaceae</taxon>
        <taxon>Microlunatus</taxon>
    </lineage>
</organism>
<dbReference type="InterPro" id="IPR037171">
    <property type="entry name" value="NagB/RpiA_transferase-like"/>
</dbReference>
<evidence type="ECO:0000256" key="4">
    <source>
        <dbReference type="ARBA" id="ARBA00010662"/>
    </source>
</evidence>
<comment type="similarity">
    <text evidence="4 7">Belongs to the glucosamine/galactosamine-6-phosphate isomerase family. 6-phosphogluconolactonase subfamily.</text>
</comment>
<sequence>MTELEDNVQILVHPSADAVAEAIAARLIARIAEVQDQGRVPQVCLTGGRIATQAYQHVADDGPRSPVDWRRVELWWGDERWVAADSDDRNDAPTLAQWQGVLDLDPERVHRMPATDSGLSLDDAADAYAAELGDRRFDVCLLGVGPDGHVASVFPEHPSSYAEGRVIGVRASPKPPPERLSLTAEVINTSREVWFTVAGEDKAAAVAMALLGGGAVQVPAAGVHGTDRSLWLLDREAASKLPSDLVQRGVI</sequence>
<evidence type="ECO:0000256" key="3">
    <source>
        <dbReference type="ARBA" id="ARBA00004961"/>
    </source>
</evidence>
<dbReference type="GO" id="GO:0005975">
    <property type="term" value="P:carbohydrate metabolic process"/>
    <property type="evidence" value="ECO:0007669"/>
    <property type="project" value="UniProtKB-UniRule"/>
</dbReference>
<dbReference type="EC" id="3.1.1.31" evidence="5 7"/>
<dbReference type="CDD" id="cd01400">
    <property type="entry name" value="6PGL"/>
    <property type="match status" value="1"/>
</dbReference>
<dbReference type="GO" id="GO:0017057">
    <property type="term" value="F:6-phosphogluconolactonase activity"/>
    <property type="evidence" value="ECO:0007669"/>
    <property type="project" value="UniProtKB-UniRule"/>
</dbReference>
<comment type="function">
    <text evidence="2 7">Hydrolysis of 6-phosphogluconolactone to 6-phosphogluconate.</text>
</comment>
<dbReference type="InterPro" id="IPR006148">
    <property type="entry name" value="Glc/Gal-6P_isomerase"/>
</dbReference>
<reference evidence="9 10" key="1">
    <citation type="submission" date="2020-07" db="EMBL/GenBank/DDBJ databases">
        <title>Sequencing the genomes of 1000 actinobacteria strains.</title>
        <authorList>
            <person name="Klenk H.-P."/>
        </authorList>
    </citation>
    <scope>NUCLEOTIDE SEQUENCE [LARGE SCALE GENOMIC DNA]</scope>
    <source>
        <strain evidence="9 10">DSM 100723</strain>
    </source>
</reference>
<dbReference type="Pfam" id="PF01182">
    <property type="entry name" value="Glucosamine_iso"/>
    <property type="match status" value="1"/>
</dbReference>
<evidence type="ECO:0000256" key="7">
    <source>
        <dbReference type="RuleBase" id="RU365095"/>
    </source>
</evidence>
<gene>
    <name evidence="7" type="primary">pgl</name>
    <name evidence="9" type="ORF">FHX74_001882</name>
</gene>
<evidence type="ECO:0000256" key="5">
    <source>
        <dbReference type="ARBA" id="ARBA00013198"/>
    </source>
</evidence>
<comment type="pathway">
    <text evidence="3 7">Carbohydrate degradation; pentose phosphate pathway; D-ribulose 5-phosphate from D-glucose 6-phosphate (oxidative stage): step 2/3.</text>
</comment>
<dbReference type="InterPro" id="IPR005900">
    <property type="entry name" value="6-phosphogluconolactonase_DevB"/>
</dbReference>
<dbReference type="InterPro" id="IPR039104">
    <property type="entry name" value="6PGL"/>
</dbReference>
<comment type="caution">
    <text evidence="9">The sequence shown here is derived from an EMBL/GenBank/DDBJ whole genome shotgun (WGS) entry which is preliminary data.</text>
</comment>
<dbReference type="UniPathway" id="UPA00115">
    <property type="reaction ID" value="UER00409"/>
</dbReference>
<dbReference type="PANTHER" id="PTHR11054">
    <property type="entry name" value="6-PHOSPHOGLUCONOLACTONASE"/>
    <property type="match status" value="1"/>
</dbReference>
<accession>A0A7W3P5U0</accession>
<feature type="domain" description="Glucosamine/galactosamine-6-phosphate isomerase" evidence="8">
    <location>
        <begin position="15"/>
        <end position="231"/>
    </location>
</feature>
<keyword evidence="10" id="KW-1185">Reference proteome</keyword>
<proteinExistence type="inferred from homology"/>
<dbReference type="Gene3D" id="3.40.50.1360">
    <property type="match status" value="1"/>
</dbReference>
<protein>
    <recommendedName>
        <fullName evidence="6 7">6-phosphogluconolactonase</fullName>
        <shortName evidence="7">6PGL</shortName>
        <ecNumber evidence="5 7">3.1.1.31</ecNumber>
    </recommendedName>
</protein>
<dbReference type="GO" id="GO:0006098">
    <property type="term" value="P:pentose-phosphate shunt"/>
    <property type="evidence" value="ECO:0007669"/>
    <property type="project" value="UniProtKB-UniPathway"/>
</dbReference>
<dbReference type="SUPFAM" id="SSF100950">
    <property type="entry name" value="NagB/RpiA/CoA transferase-like"/>
    <property type="match status" value="1"/>
</dbReference>
<dbReference type="Proteomes" id="UP000523079">
    <property type="component" value="Unassembled WGS sequence"/>
</dbReference>
<dbReference type="EMBL" id="JACGWT010000003">
    <property type="protein sequence ID" value="MBA8794263.1"/>
    <property type="molecule type" value="Genomic_DNA"/>
</dbReference>
<comment type="catalytic activity">
    <reaction evidence="1 7">
        <text>6-phospho-D-glucono-1,5-lactone + H2O = 6-phospho-D-gluconate + H(+)</text>
        <dbReference type="Rhea" id="RHEA:12556"/>
        <dbReference type="ChEBI" id="CHEBI:15377"/>
        <dbReference type="ChEBI" id="CHEBI:15378"/>
        <dbReference type="ChEBI" id="CHEBI:57955"/>
        <dbReference type="ChEBI" id="CHEBI:58759"/>
        <dbReference type="EC" id="3.1.1.31"/>
    </reaction>
</comment>
<keyword evidence="7 9" id="KW-0378">Hydrolase</keyword>
<evidence type="ECO:0000256" key="2">
    <source>
        <dbReference type="ARBA" id="ARBA00002681"/>
    </source>
</evidence>